<evidence type="ECO:0000313" key="6">
    <source>
        <dbReference type="EnsemblMetazoa" id="RPRC002948-PA"/>
    </source>
</evidence>
<evidence type="ECO:0000313" key="7">
    <source>
        <dbReference type="Proteomes" id="UP000015103"/>
    </source>
</evidence>
<reference evidence="6" key="1">
    <citation type="submission" date="2015-05" db="UniProtKB">
        <authorList>
            <consortium name="EnsemblMetazoa"/>
        </authorList>
    </citation>
    <scope>IDENTIFICATION</scope>
</reference>
<proteinExistence type="inferred from homology"/>
<dbReference type="PANTHER" id="PTHR11010">
    <property type="entry name" value="PROTEASE S28 PRO-X CARBOXYPEPTIDASE-RELATED"/>
    <property type="match status" value="1"/>
</dbReference>
<dbReference type="InterPro" id="IPR008758">
    <property type="entry name" value="Peptidase_S28"/>
</dbReference>
<dbReference type="EnsemblMetazoa" id="RPRC002948-RA">
    <property type="protein sequence ID" value="RPRC002948-PA"/>
    <property type="gene ID" value="RPRC002948"/>
</dbReference>
<accession>T1HFX6</accession>
<dbReference type="GO" id="GO:0006508">
    <property type="term" value="P:proteolysis"/>
    <property type="evidence" value="ECO:0007669"/>
    <property type="project" value="UniProtKB-KW"/>
</dbReference>
<keyword evidence="7" id="KW-1185">Reference proteome</keyword>
<dbReference type="eggNOG" id="KOG2182">
    <property type="taxonomic scope" value="Eukaryota"/>
</dbReference>
<dbReference type="AlphaFoldDB" id="T1HFX6"/>
<dbReference type="GO" id="GO:0008239">
    <property type="term" value="F:dipeptidyl-peptidase activity"/>
    <property type="evidence" value="ECO:0007669"/>
    <property type="project" value="TreeGrafter"/>
</dbReference>
<organism evidence="6 7">
    <name type="scientific">Rhodnius prolixus</name>
    <name type="common">Triatomid bug</name>
    <dbReference type="NCBI Taxonomy" id="13249"/>
    <lineage>
        <taxon>Eukaryota</taxon>
        <taxon>Metazoa</taxon>
        <taxon>Ecdysozoa</taxon>
        <taxon>Arthropoda</taxon>
        <taxon>Hexapoda</taxon>
        <taxon>Insecta</taxon>
        <taxon>Pterygota</taxon>
        <taxon>Neoptera</taxon>
        <taxon>Paraneoptera</taxon>
        <taxon>Hemiptera</taxon>
        <taxon>Heteroptera</taxon>
        <taxon>Panheteroptera</taxon>
        <taxon>Cimicomorpha</taxon>
        <taxon>Reduviidae</taxon>
        <taxon>Triatominae</taxon>
        <taxon>Rhodnius</taxon>
    </lineage>
</organism>
<dbReference type="PANTHER" id="PTHR11010:SF117">
    <property type="entry name" value="SERINE PROTEASE 16"/>
    <property type="match status" value="1"/>
</dbReference>
<keyword evidence="3" id="KW-0732">Signal</keyword>
<dbReference type="VEuPathDB" id="VectorBase:RPRC002948"/>
<sequence length="101" mass="11540">MLGFNGELLDLGIQRTNTIYGDLHLSVSRVLFVHGSIDPWHALGITSTKNPETPVIYILGTAHYVNMYPQSPRDPPQLVKARLRIYDHIGKWLLSFCSYDW</sequence>
<evidence type="ECO:0000256" key="3">
    <source>
        <dbReference type="ARBA" id="ARBA00022729"/>
    </source>
</evidence>
<dbReference type="Gene3D" id="3.40.50.1820">
    <property type="entry name" value="alpha/beta hydrolase"/>
    <property type="match status" value="1"/>
</dbReference>
<comment type="similarity">
    <text evidence="1">Belongs to the peptidase S28 family.</text>
</comment>
<keyword evidence="4" id="KW-0378">Hydrolase</keyword>
<dbReference type="InParanoid" id="T1HFX6"/>
<dbReference type="InterPro" id="IPR029058">
    <property type="entry name" value="AB_hydrolase_fold"/>
</dbReference>
<evidence type="ECO:0000256" key="1">
    <source>
        <dbReference type="ARBA" id="ARBA00011079"/>
    </source>
</evidence>
<evidence type="ECO:0000256" key="5">
    <source>
        <dbReference type="ARBA" id="ARBA00023180"/>
    </source>
</evidence>
<keyword evidence="2" id="KW-0645">Protease</keyword>
<keyword evidence="5" id="KW-0325">Glycoprotein</keyword>
<dbReference type="EMBL" id="ACPB03001074">
    <property type="status" value="NOT_ANNOTATED_CDS"/>
    <property type="molecule type" value="Genomic_DNA"/>
</dbReference>
<dbReference type="GO" id="GO:0070008">
    <property type="term" value="F:serine-type exopeptidase activity"/>
    <property type="evidence" value="ECO:0007669"/>
    <property type="project" value="InterPro"/>
</dbReference>
<dbReference type="Proteomes" id="UP000015103">
    <property type="component" value="Unassembled WGS sequence"/>
</dbReference>
<evidence type="ECO:0000256" key="2">
    <source>
        <dbReference type="ARBA" id="ARBA00022670"/>
    </source>
</evidence>
<name>T1HFX6_RHOPR</name>
<dbReference type="HOGENOM" id="CLU_2295078_0_0_1"/>
<evidence type="ECO:0000256" key="4">
    <source>
        <dbReference type="ARBA" id="ARBA00022801"/>
    </source>
</evidence>
<protein>
    <submittedName>
        <fullName evidence="6">Uncharacterized protein</fullName>
    </submittedName>
</protein>
<dbReference type="Pfam" id="PF05577">
    <property type="entry name" value="Peptidase_S28"/>
    <property type="match status" value="1"/>
</dbReference>